<evidence type="ECO:0000313" key="8">
    <source>
        <dbReference type="Proteomes" id="UP001272515"/>
    </source>
</evidence>
<dbReference type="Gene3D" id="1.20.1270.30">
    <property type="match status" value="1"/>
</dbReference>
<evidence type="ECO:0000256" key="6">
    <source>
        <dbReference type="ARBA" id="ARBA00023014"/>
    </source>
</evidence>
<evidence type="ECO:0000256" key="4">
    <source>
        <dbReference type="ARBA" id="ARBA00023002"/>
    </source>
</evidence>
<gene>
    <name evidence="7" type="ORF">RVY80_01405</name>
</gene>
<keyword evidence="3" id="KW-0479">Metal-binding</keyword>
<evidence type="ECO:0000313" key="7">
    <source>
        <dbReference type="EMBL" id="MDV5087511.1"/>
    </source>
</evidence>
<evidence type="ECO:0000256" key="3">
    <source>
        <dbReference type="ARBA" id="ARBA00022723"/>
    </source>
</evidence>
<dbReference type="InterPro" id="IPR016101">
    <property type="entry name" value="CO_DH_a-bundle"/>
</dbReference>
<comment type="caution">
    <text evidence="7">The sequence shown here is derived from an EMBL/GenBank/DDBJ whole genome shotgun (WGS) entry which is preliminary data.</text>
</comment>
<organism evidence="7 8">
    <name type="scientific">Veillonella absiana</name>
    <dbReference type="NCBI Taxonomy" id="3079305"/>
    <lineage>
        <taxon>Bacteria</taxon>
        <taxon>Bacillati</taxon>
        <taxon>Bacillota</taxon>
        <taxon>Negativicutes</taxon>
        <taxon>Veillonellales</taxon>
        <taxon>Veillonellaceae</taxon>
        <taxon>Veillonella</taxon>
    </lineage>
</organism>
<proteinExistence type="predicted"/>
<name>A0ABU3Z717_9FIRM</name>
<keyword evidence="4" id="KW-0560">Oxidoreductase</keyword>
<dbReference type="EMBL" id="JAWJZB010000001">
    <property type="protein sequence ID" value="MDV5087511.1"/>
    <property type="molecule type" value="Genomic_DNA"/>
</dbReference>
<keyword evidence="8" id="KW-1185">Reference proteome</keyword>
<evidence type="ECO:0000256" key="1">
    <source>
        <dbReference type="ARBA" id="ARBA00022485"/>
    </source>
</evidence>
<keyword evidence="6" id="KW-0411">Iron-sulfur</keyword>
<dbReference type="PANTHER" id="PTHR30109">
    <property type="entry name" value="HYDROXYLAMINE REDUCTASE"/>
    <property type="match status" value="1"/>
</dbReference>
<dbReference type="Pfam" id="PF03063">
    <property type="entry name" value="Prismane"/>
    <property type="match status" value="1"/>
</dbReference>
<dbReference type="Gene3D" id="3.40.50.2030">
    <property type="match status" value="2"/>
</dbReference>
<dbReference type="InterPro" id="IPR011254">
    <property type="entry name" value="Prismane-like_sf"/>
</dbReference>
<evidence type="ECO:0000256" key="5">
    <source>
        <dbReference type="ARBA" id="ARBA00023004"/>
    </source>
</evidence>
<dbReference type="InterPro" id="IPR004137">
    <property type="entry name" value="HCP/CODH"/>
</dbReference>
<dbReference type="Proteomes" id="UP001272515">
    <property type="component" value="Unassembled WGS sequence"/>
</dbReference>
<reference evidence="7 8" key="1">
    <citation type="submission" date="2023-10" db="EMBL/GenBank/DDBJ databases">
        <title>Veillonella sp. nov., isolated from a pig farm feces dump.</title>
        <authorList>
            <person name="Chang Y.-H."/>
        </authorList>
    </citation>
    <scope>NUCLEOTIDE SEQUENCE [LARGE SCALE GENOMIC DNA]</scope>
    <source>
        <strain evidence="7 8">YH-vei2233</strain>
    </source>
</reference>
<keyword evidence="5" id="KW-0408">Iron</keyword>
<sequence length="509" mass="56177">MIEVATAFGLETENREIKDIANDVADILIDDLSRAMPGEYLTIKHMAPEERQKVWAGLDILPISAYNEAFDTYHRTCVGTDGDWFSNMRAFLRCGLAFTFTGVVAADIATDILYGEGEIRNCRVNVGALEKNYVNIAVHGHLPMLVSKVVELGNSEEYQQKAREIGAKGVNFYGICCSGLAAMYRYENVIPLSNAVGAELVLGTGAFDLWCADIQDVYPAIMDVAKCTQTVVVTTSDAARLPGSEHYAYDRFHSNMGDTEKIARKIMDRALQAHWERRGLPVFIPPYEVKGKVGFNPYNVGQTFGYDKIAKALEYGQIRGVVNIVGCSNPRVVFEKPTYEIALEMLKNDIVILTNGCASFPLLKMGLCDPDSVMEKCGPGLQAFFKETDMPPVWHVGECVDNAKSSGIFGAITGQFGRALKDMPFAMSSPEWSNEEGVCASLGFRLHGINSYHCVEPPVQGFKKVTDFLKKDSTEYLGSVMYVHTDGKTVAAKIIEDINAKRRALGWKI</sequence>
<dbReference type="InterPro" id="IPR016099">
    <property type="entry name" value="Prismane-like_a/b-sand"/>
</dbReference>
<keyword evidence="1" id="KW-0004">4Fe-4S</keyword>
<accession>A0ABU3Z717</accession>
<keyword evidence="2" id="KW-0533">Nickel</keyword>
<dbReference type="SUPFAM" id="SSF56821">
    <property type="entry name" value="Prismane protein-like"/>
    <property type="match status" value="1"/>
</dbReference>
<protein>
    <submittedName>
        <fullName evidence="7">Carbon monoxide dehydrogenase</fullName>
    </submittedName>
</protein>
<evidence type="ECO:0000256" key="2">
    <source>
        <dbReference type="ARBA" id="ARBA00022596"/>
    </source>
</evidence>
<dbReference type="PANTHER" id="PTHR30109:SF4">
    <property type="entry name" value="CARBON MONOXIDE DEHYDROGENASE"/>
    <property type="match status" value="1"/>
</dbReference>